<evidence type="ECO:0000256" key="2">
    <source>
        <dbReference type="SAM" id="Phobius"/>
    </source>
</evidence>
<reference evidence="3 4" key="1">
    <citation type="journal article" date="2019" name="ISME J.">
        <title>Candidatus Macondimonas diazotrophica, a novel gammaproteobacterial genus dominating crude-oil-contaminated coastal sediments.</title>
        <authorList>
            <person name="Karthikeyan S."/>
            <person name="Konstantinidis K."/>
        </authorList>
    </citation>
    <scope>NUCLEOTIDE SEQUENCE [LARGE SCALE GENOMIC DNA]</scope>
    <source>
        <strain evidence="3 4">KTK01</strain>
    </source>
</reference>
<dbReference type="EMBL" id="SRIO01000016">
    <property type="protein sequence ID" value="TFZ81717.1"/>
    <property type="molecule type" value="Genomic_DNA"/>
</dbReference>
<dbReference type="PANTHER" id="PTHR33219">
    <property type="entry name" value="YLMG HOMOLOG PROTEIN 2, CHLOROPLASTIC"/>
    <property type="match status" value="1"/>
</dbReference>
<keyword evidence="4" id="KW-1185">Reference proteome</keyword>
<sequence length="185" mass="20841">MPGYWQDPLIFLFSTLFKLAIVLFWVRVIVVLNSRDRFDPLLRSIVQLTEPVLAPLRKIIPRYRGHELAALLVLLVLQIGFYFAITAISGLRIPLPLLPQFALADLTILVLNVYTVVILIQVVLSWISPNQYPPAALLLFRLSGPILDRARRMLPDTGMIDFSPLLVLLVIQVLKRLIAPLGTGL</sequence>
<keyword evidence="2" id="KW-1133">Transmembrane helix</keyword>
<dbReference type="PANTHER" id="PTHR33219:SF14">
    <property type="entry name" value="PROTEIN COFACTOR ASSEMBLY OF COMPLEX C SUBUNIT B CCB3, CHLOROPLASTIC-RELATED"/>
    <property type="match status" value="1"/>
</dbReference>
<accession>A0A4Z0F6X2</accession>
<evidence type="ECO:0000313" key="4">
    <source>
        <dbReference type="Proteomes" id="UP000297890"/>
    </source>
</evidence>
<gene>
    <name evidence="3" type="ORF">E4680_11110</name>
</gene>
<feature type="transmembrane region" description="Helical" evidence="2">
    <location>
        <begin position="12"/>
        <end position="33"/>
    </location>
</feature>
<dbReference type="AlphaFoldDB" id="A0A4Z0F6X2"/>
<dbReference type="Pfam" id="PF02325">
    <property type="entry name" value="CCB3_YggT"/>
    <property type="match status" value="2"/>
</dbReference>
<comment type="similarity">
    <text evidence="1">Belongs to the YggT family.</text>
</comment>
<feature type="transmembrane region" description="Helical" evidence="2">
    <location>
        <begin position="108"/>
        <end position="127"/>
    </location>
</feature>
<evidence type="ECO:0000256" key="1">
    <source>
        <dbReference type="ARBA" id="ARBA00010894"/>
    </source>
</evidence>
<dbReference type="OrthoDB" id="9806665at2"/>
<name>A0A4Z0F6X2_9GAMM</name>
<dbReference type="GO" id="GO:0016020">
    <property type="term" value="C:membrane"/>
    <property type="evidence" value="ECO:0007669"/>
    <property type="project" value="InterPro"/>
</dbReference>
<comment type="caution">
    <text evidence="3">The sequence shown here is derived from an EMBL/GenBank/DDBJ whole genome shotgun (WGS) entry which is preliminary data.</text>
</comment>
<dbReference type="RefSeq" id="WP_135282486.1">
    <property type="nucleotide sequence ID" value="NZ_SRIO01000016.1"/>
</dbReference>
<dbReference type="InterPro" id="IPR003425">
    <property type="entry name" value="CCB3/YggT"/>
</dbReference>
<dbReference type="Proteomes" id="UP000297890">
    <property type="component" value="Unassembled WGS sequence"/>
</dbReference>
<keyword evidence="2" id="KW-0812">Transmembrane</keyword>
<evidence type="ECO:0000313" key="3">
    <source>
        <dbReference type="EMBL" id="TFZ81717.1"/>
    </source>
</evidence>
<organism evidence="3 4">
    <name type="scientific">Candidatus Macondimonas diazotrophica</name>
    <dbReference type="NCBI Taxonomy" id="2305248"/>
    <lineage>
        <taxon>Bacteria</taxon>
        <taxon>Pseudomonadati</taxon>
        <taxon>Pseudomonadota</taxon>
        <taxon>Gammaproteobacteria</taxon>
        <taxon>Chromatiales</taxon>
        <taxon>Ectothiorhodospiraceae</taxon>
        <taxon>Candidatus Macondimonas</taxon>
    </lineage>
</organism>
<protein>
    <submittedName>
        <fullName evidence="3">YggT family protein</fullName>
    </submittedName>
</protein>
<proteinExistence type="inferred from homology"/>
<feature type="transmembrane region" description="Helical" evidence="2">
    <location>
        <begin position="68"/>
        <end position="88"/>
    </location>
</feature>
<keyword evidence="2" id="KW-0472">Membrane</keyword>